<dbReference type="GeneTree" id="ENSGT00940000155793"/>
<dbReference type="AlphaFoldDB" id="H2YKF3"/>
<keyword evidence="9 13" id="KW-1133">Transmembrane helix</keyword>
<dbReference type="Pfam" id="PF00027">
    <property type="entry name" value="cNMP_binding"/>
    <property type="match status" value="1"/>
</dbReference>
<evidence type="ECO:0000256" key="8">
    <source>
        <dbReference type="ARBA" id="ARBA00022958"/>
    </source>
</evidence>
<dbReference type="OMA" id="MIGWMAS"/>
<dbReference type="Proteomes" id="UP000007875">
    <property type="component" value="Unassembled WGS sequence"/>
</dbReference>
<dbReference type="GO" id="GO:0008076">
    <property type="term" value="C:voltage-gated potassium channel complex"/>
    <property type="evidence" value="ECO:0007669"/>
    <property type="project" value="TreeGrafter"/>
</dbReference>
<keyword evidence="16" id="KW-1185">Reference proteome</keyword>
<dbReference type="eggNOG" id="KOG0501">
    <property type="taxonomic scope" value="Eukaryota"/>
</dbReference>
<keyword evidence="3" id="KW-0633">Potassium transport</keyword>
<keyword evidence="2" id="KW-0813">Transport</keyword>
<name>H2YKF3_CIOSA</name>
<sequence length="505" mass="56852">QMFSLSPDMLPKYHHEAPKTPGHIILHYSMLKTLWDWFILILTFYTALIVPYNVAFLIKEQNEKNRSAFWLLSDSAVVGCVDDDVIFLFDIVINFHTTYVGPGGEVISDPKVIRMNYIKSWFVIDLLSCLPERWGSTPQPPDATTESTHSTQGISSLFSSLKVARLLRLGRVARKLDHYIEYGGAMLVLLVCFFGLSGHWLACVWYTIGNGQLSDGNGTIFSQNWLVMLGDGIGKPYYIAENGTIAGGPSHKEAYIAALYFTMTSLTSVGFGNVAGNTENEQIFCVAYQVSLLYATIFGNVTTIIQQMYADTNRYHDMLNSVREFLKLYQIPEGLSDRIMDYIVSTWSMSKGIDTQKVLNYCPKDMKADICVHLNRKVFNKHPAFRLASDSCLRALAIEFVTTHNAPGDMIYHKGESVDALNFVISGSLEVIQDDEVVAILSKGDVFGDTFWQTNTVGQSASHVRALTYCDLHSIKRDNFIRVLKFYQSFAASFTKKMVLTYNLR</sequence>
<feature type="transmembrane region" description="Helical" evidence="13">
    <location>
        <begin position="184"/>
        <end position="208"/>
    </location>
</feature>
<dbReference type="PANTHER" id="PTHR10217:SF435">
    <property type="entry name" value="POTASSIUM VOLTAGE-GATED CHANNEL PROTEIN EAG"/>
    <property type="match status" value="1"/>
</dbReference>
<dbReference type="Gene3D" id="1.10.287.70">
    <property type="match status" value="1"/>
</dbReference>
<dbReference type="Gene3D" id="2.60.120.10">
    <property type="entry name" value="Jelly Rolls"/>
    <property type="match status" value="1"/>
</dbReference>
<evidence type="ECO:0000256" key="7">
    <source>
        <dbReference type="ARBA" id="ARBA00022882"/>
    </source>
</evidence>
<dbReference type="FunFam" id="2.60.120.10:FF:000222">
    <property type="entry name" value="Predicted protein"/>
    <property type="match status" value="1"/>
</dbReference>
<keyword evidence="11 13" id="KW-0472">Membrane</keyword>
<feature type="domain" description="Cyclic nucleotide-binding" evidence="14">
    <location>
        <begin position="384"/>
        <end position="484"/>
    </location>
</feature>
<organism evidence="15 16">
    <name type="scientific">Ciona savignyi</name>
    <name type="common">Pacific transparent sea squirt</name>
    <dbReference type="NCBI Taxonomy" id="51511"/>
    <lineage>
        <taxon>Eukaryota</taxon>
        <taxon>Metazoa</taxon>
        <taxon>Chordata</taxon>
        <taxon>Tunicata</taxon>
        <taxon>Ascidiacea</taxon>
        <taxon>Phlebobranchia</taxon>
        <taxon>Cionidae</taxon>
        <taxon>Ciona</taxon>
    </lineage>
</organism>
<evidence type="ECO:0000256" key="13">
    <source>
        <dbReference type="SAM" id="Phobius"/>
    </source>
</evidence>
<keyword evidence="8" id="KW-0630">Potassium</keyword>
<keyword evidence="6" id="KW-0631">Potassium channel</keyword>
<dbReference type="InterPro" id="IPR003949">
    <property type="entry name" value="K_chnl_volt-dep_EAG"/>
</dbReference>
<dbReference type="SUPFAM" id="SSF81324">
    <property type="entry name" value="Voltage-gated potassium channels"/>
    <property type="match status" value="1"/>
</dbReference>
<evidence type="ECO:0000259" key="14">
    <source>
        <dbReference type="PROSITE" id="PS50042"/>
    </source>
</evidence>
<dbReference type="PROSITE" id="PS50042">
    <property type="entry name" value="CNMP_BINDING_3"/>
    <property type="match status" value="1"/>
</dbReference>
<feature type="transmembrane region" description="Helical" evidence="13">
    <location>
        <begin position="37"/>
        <end position="58"/>
    </location>
</feature>
<proteinExistence type="predicted"/>
<dbReference type="GO" id="GO:0042391">
    <property type="term" value="P:regulation of membrane potential"/>
    <property type="evidence" value="ECO:0007669"/>
    <property type="project" value="TreeGrafter"/>
</dbReference>
<evidence type="ECO:0000256" key="2">
    <source>
        <dbReference type="ARBA" id="ARBA00022448"/>
    </source>
</evidence>
<dbReference type="STRING" id="51511.ENSCSAVP00000005805"/>
<evidence type="ECO:0000256" key="3">
    <source>
        <dbReference type="ARBA" id="ARBA00022538"/>
    </source>
</evidence>
<dbReference type="CDD" id="cd00038">
    <property type="entry name" value="CAP_ED"/>
    <property type="match status" value="1"/>
</dbReference>
<evidence type="ECO:0000256" key="11">
    <source>
        <dbReference type="ARBA" id="ARBA00023136"/>
    </source>
</evidence>
<keyword evidence="12" id="KW-0407">Ion channel</keyword>
<dbReference type="PANTHER" id="PTHR10217">
    <property type="entry name" value="VOLTAGE AND LIGAND GATED POTASSIUM CHANNEL"/>
    <property type="match status" value="1"/>
</dbReference>
<evidence type="ECO:0000256" key="9">
    <source>
        <dbReference type="ARBA" id="ARBA00022989"/>
    </source>
</evidence>
<dbReference type="PRINTS" id="PR01463">
    <property type="entry name" value="EAGCHANLFMLY"/>
</dbReference>
<dbReference type="InParanoid" id="H2YKF3"/>
<dbReference type="FunFam" id="1.10.1200.260:FF:000003">
    <property type="entry name" value="Potassium voltage-gated channel subfamily H member 1"/>
    <property type="match status" value="1"/>
</dbReference>
<dbReference type="PRINTS" id="PR01464">
    <property type="entry name" value="EAGCHANNEL"/>
</dbReference>
<comment type="subcellular location">
    <subcellularLocation>
        <location evidence="1">Membrane</location>
        <topology evidence="1">Multi-pass membrane protein</topology>
    </subcellularLocation>
</comment>
<evidence type="ECO:0000256" key="4">
    <source>
        <dbReference type="ARBA" id="ARBA00022553"/>
    </source>
</evidence>
<dbReference type="InterPro" id="IPR018490">
    <property type="entry name" value="cNMP-bd_dom_sf"/>
</dbReference>
<dbReference type="InterPro" id="IPR050818">
    <property type="entry name" value="KCNH_animal-type"/>
</dbReference>
<dbReference type="HOGENOM" id="CLU_005746_2_1_1"/>
<evidence type="ECO:0000256" key="1">
    <source>
        <dbReference type="ARBA" id="ARBA00004141"/>
    </source>
</evidence>
<protein>
    <recommendedName>
        <fullName evidence="14">Cyclic nucleotide-binding domain-containing protein</fullName>
    </recommendedName>
</protein>
<dbReference type="InterPro" id="IPR014710">
    <property type="entry name" value="RmlC-like_jellyroll"/>
</dbReference>
<accession>H2YKF3</accession>
<dbReference type="InterPro" id="IPR003938">
    <property type="entry name" value="K_chnl_volt-dep_EAG/ELK/ERG"/>
</dbReference>
<evidence type="ECO:0000256" key="6">
    <source>
        <dbReference type="ARBA" id="ARBA00022826"/>
    </source>
</evidence>
<reference evidence="15" key="3">
    <citation type="submission" date="2025-09" db="UniProtKB">
        <authorList>
            <consortium name="Ensembl"/>
        </authorList>
    </citation>
    <scope>IDENTIFICATION</scope>
</reference>
<dbReference type="InterPro" id="IPR000595">
    <property type="entry name" value="cNMP-bd_dom"/>
</dbReference>
<keyword evidence="5 13" id="KW-0812">Transmembrane</keyword>
<evidence type="ECO:0000256" key="12">
    <source>
        <dbReference type="ARBA" id="ARBA00023303"/>
    </source>
</evidence>
<dbReference type="SMART" id="SM00100">
    <property type="entry name" value="cNMP"/>
    <property type="match status" value="1"/>
</dbReference>
<dbReference type="Gene3D" id="1.10.1200.260">
    <property type="match status" value="1"/>
</dbReference>
<evidence type="ECO:0000313" key="15">
    <source>
        <dbReference type="Ensembl" id="ENSCSAVP00000005805.1"/>
    </source>
</evidence>
<dbReference type="GO" id="GO:0005249">
    <property type="term" value="F:voltage-gated potassium channel activity"/>
    <property type="evidence" value="ECO:0007669"/>
    <property type="project" value="InterPro"/>
</dbReference>
<dbReference type="Ensembl" id="ENSCSAVT00000005880.1">
    <property type="protein sequence ID" value="ENSCSAVP00000005805.1"/>
    <property type="gene ID" value="ENSCSAVG00000003461.1"/>
</dbReference>
<reference evidence="15" key="2">
    <citation type="submission" date="2025-08" db="UniProtKB">
        <authorList>
            <consortium name="Ensembl"/>
        </authorList>
    </citation>
    <scope>IDENTIFICATION</scope>
</reference>
<evidence type="ECO:0000313" key="16">
    <source>
        <dbReference type="Proteomes" id="UP000007875"/>
    </source>
</evidence>
<dbReference type="Pfam" id="PF00520">
    <property type="entry name" value="Ion_trans"/>
    <property type="match status" value="1"/>
</dbReference>
<evidence type="ECO:0000256" key="5">
    <source>
        <dbReference type="ARBA" id="ARBA00022692"/>
    </source>
</evidence>
<evidence type="ECO:0000256" key="10">
    <source>
        <dbReference type="ARBA" id="ARBA00023065"/>
    </source>
</evidence>
<keyword evidence="7" id="KW-0851">Voltage-gated channel</keyword>
<keyword evidence="4" id="KW-0597">Phosphoprotein</keyword>
<keyword evidence="10" id="KW-0406">Ion transport</keyword>
<dbReference type="SUPFAM" id="SSF51206">
    <property type="entry name" value="cAMP-binding domain-like"/>
    <property type="match status" value="1"/>
</dbReference>
<reference evidence="16" key="1">
    <citation type="submission" date="2003-08" db="EMBL/GenBank/DDBJ databases">
        <authorList>
            <person name="Birren B."/>
            <person name="Nusbaum C."/>
            <person name="Abebe A."/>
            <person name="Abouelleil A."/>
            <person name="Adekoya E."/>
            <person name="Ait-zahra M."/>
            <person name="Allen N."/>
            <person name="Allen T."/>
            <person name="An P."/>
            <person name="Anderson M."/>
            <person name="Anderson S."/>
            <person name="Arachchi H."/>
            <person name="Armbruster J."/>
            <person name="Bachantsang P."/>
            <person name="Baldwin J."/>
            <person name="Barry A."/>
            <person name="Bayul T."/>
            <person name="Blitshsteyn B."/>
            <person name="Bloom T."/>
            <person name="Blye J."/>
            <person name="Boguslavskiy L."/>
            <person name="Borowsky M."/>
            <person name="Boukhgalter B."/>
            <person name="Brunache A."/>
            <person name="Butler J."/>
            <person name="Calixte N."/>
            <person name="Calvo S."/>
            <person name="Camarata J."/>
            <person name="Campo K."/>
            <person name="Chang J."/>
            <person name="Cheshatsang Y."/>
            <person name="Citroen M."/>
            <person name="Collymore A."/>
            <person name="Considine T."/>
            <person name="Cook A."/>
            <person name="Cooke P."/>
            <person name="Corum B."/>
            <person name="Cuomo C."/>
            <person name="David R."/>
            <person name="Dawoe T."/>
            <person name="Degray S."/>
            <person name="Dodge S."/>
            <person name="Dooley K."/>
            <person name="Dorje P."/>
            <person name="Dorjee K."/>
            <person name="Dorris L."/>
            <person name="Duffey N."/>
            <person name="Dupes A."/>
            <person name="Elkins T."/>
            <person name="Engels R."/>
            <person name="Erickson J."/>
            <person name="Farina A."/>
            <person name="Faro S."/>
            <person name="Ferreira P."/>
            <person name="Fischer H."/>
            <person name="Fitzgerald M."/>
            <person name="Foley K."/>
            <person name="Gage D."/>
            <person name="Galagan J."/>
            <person name="Gearin G."/>
            <person name="Gnerre S."/>
            <person name="Gnirke A."/>
            <person name="Goyette A."/>
            <person name="Graham J."/>
            <person name="Grandbois E."/>
            <person name="Gyaltsen K."/>
            <person name="Hafez N."/>
            <person name="Hagopian D."/>
            <person name="Hagos B."/>
            <person name="Hall J."/>
            <person name="Hatcher B."/>
            <person name="Heller A."/>
            <person name="Higgins H."/>
            <person name="Honan T."/>
            <person name="Horn A."/>
            <person name="Houde N."/>
            <person name="Hughes L."/>
            <person name="Hulme W."/>
            <person name="Husby E."/>
            <person name="Iliev I."/>
            <person name="Jaffe D."/>
            <person name="Jones C."/>
            <person name="Kamal M."/>
            <person name="Kamat A."/>
            <person name="Kamvysselis M."/>
            <person name="Karlsson E."/>
            <person name="Kells C."/>
            <person name="Kieu A."/>
            <person name="Kisner P."/>
            <person name="Kodira C."/>
            <person name="Kulbokas E."/>
            <person name="Labutti K."/>
            <person name="Lama D."/>
            <person name="Landers T."/>
            <person name="Leger J."/>
            <person name="Levine S."/>
            <person name="Lewis D."/>
            <person name="Lewis T."/>
            <person name="Lindblad-toh K."/>
            <person name="Liu X."/>
            <person name="Lokyitsang T."/>
            <person name="Lokyitsang Y."/>
            <person name="Lucien O."/>
            <person name="Lui A."/>
            <person name="Ma L.J."/>
            <person name="Mabbitt R."/>
            <person name="Macdonald J."/>
            <person name="Maclean C."/>
            <person name="Major J."/>
            <person name="Manning J."/>
            <person name="Marabella R."/>
            <person name="Maru K."/>
            <person name="Matthews C."/>
            <person name="Mauceli E."/>
            <person name="Mccarthy M."/>
            <person name="Mcdonough S."/>
            <person name="Mcghee T."/>
            <person name="Meldrim J."/>
            <person name="Meneus L."/>
            <person name="Mesirov J."/>
            <person name="Mihalev A."/>
            <person name="Mihova T."/>
            <person name="Mikkelsen T."/>
            <person name="Mlenga V."/>
            <person name="Moru K."/>
            <person name="Mozes J."/>
            <person name="Mulrain L."/>
            <person name="Munson G."/>
            <person name="Naylor J."/>
            <person name="Newes C."/>
            <person name="Nguyen C."/>
            <person name="Nguyen N."/>
            <person name="Nguyen T."/>
            <person name="Nicol R."/>
            <person name="Nielsen C."/>
            <person name="Nizzari M."/>
            <person name="Norbu C."/>
            <person name="Norbu N."/>
            <person name="O'donnell P."/>
            <person name="Okoawo O."/>
            <person name="O'leary S."/>
            <person name="Omotosho B."/>
            <person name="O'neill K."/>
            <person name="Osman S."/>
            <person name="Parker S."/>
            <person name="Perrin D."/>
            <person name="Phunkhang P."/>
            <person name="Piqani B."/>
            <person name="Purcell S."/>
            <person name="Rachupka T."/>
            <person name="Ramasamy U."/>
            <person name="Rameau R."/>
            <person name="Ray V."/>
            <person name="Raymond C."/>
            <person name="Retta R."/>
            <person name="Richardson S."/>
            <person name="Rise C."/>
            <person name="Rodriguez J."/>
            <person name="Rogers J."/>
            <person name="Rogov P."/>
            <person name="Rutman M."/>
            <person name="Schupbach R."/>
            <person name="Seaman C."/>
            <person name="Settipalli S."/>
            <person name="Sharpe T."/>
            <person name="Sheridan J."/>
            <person name="Sherpa N."/>
            <person name="Shi J."/>
            <person name="Smirnov S."/>
            <person name="Smith C."/>
            <person name="Sougnez C."/>
            <person name="Spencer B."/>
            <person name="Stalker J."/>
            <person name="Stange-thomann N."/>
            <person name="Stavropoulos S."/>
            <person name="Stetson K."/>
            <person name="Stone C."/>
            <person name="Stone S."/>
            <person name="Stubbs M."/>
            <person name="Talamas J."/>
            <person name="Tchuinga P."/>
            <person name="Tenzing P."/>
            <person name="Tesfaye S."/>
            <person name="Theodore J."/>
            <person name="Thoulutsang Y."/>
            <person name="Topham K."/>
            <person name="Towey S."/>
            <person name="Tsamla T."/>
            <person name="Tsomo N."/>
            <person name="Vallee D."/>
            <person name="Vassiliev H."/>
            <person name="Venkataraman V."/>
            <person name="Vinson J."/>
            <person name="Vo A."/>
            <person name="Wade C."/>
            <person name="Wang S."/>
            <person name="Wangchuk T."/>
            <person name="Wangdi T."/>
            <person name="Whittaker C."/>
            <person name="Wilkinson J."/>
            <person name="Wu Y."/>
            <person name="Wyman D."/>
            <person name="Yadav S."/>
            <person name="Yang S."/>
            <person name="Yang X."/>
            <person name="Yeager S."/>
            <person name="Yee E."/>
            <person name="Young G."/>
            <person name="Zainoun J."/>
            <person name="Zembeck L."/>
            <person name="Zimmer A."/>
            <person name="Zody M."/>
            <person name="Lander E."/>
        </authorList>
    </citation>
    <scope>NUCLEOTIDE SEQUENCE [LARGE SCALE GENOMIC DNA]</scope>
</reference>
<dbReference type="InterPro" id="IPR005821">
    <property type="entry name" value="Ion_trans_dom"/>
</dbReference>